<comment type="caution">
    <text evidence="3">The sequence shown here is derived from an EMBL/GenBank/DDBJ whole genome shotgun (WGS) entry which is preliminary data.</text>
</comment>
<dbReference type="EMBL" id="RBXL01000001">
    <property type="protein sequence ID" value="RKT42738.1"/>
    <property type="molecule type" value="Genomic_DNA"/>
</dbReference>
<keyword evidence="4" id="KW-1185">Reference proteome</keyword>
<evidence type="ECO:0000313" key="4">
    <source>
        <dbReference type="Proteomes" id="UP000274556"/>
    </source>
</evidence>
<dbReference type="Proteomes" id="UP000274556">
    <property type="component" value="Unassembled WGS sequence"/>
</dbReference>
<dbReference type="InterPro" id="IPR024534">
    <property type="entry name" value="JetD_C"/>
</dbReference>
<dbReference type="RefSeq" id="WP_120795425.1">
    <property type="nucleotide sequence ID" value="NZ_RBXL01000001.1"/>
</dbReference>
<dbReference type="Pfam" id="PF09983">
    <property type="entry name" value="JetD_C"/>
    <property type="match status" value="1"/>
</dbReference>
<evidence type="ECO:0000259" key="2">
    <source>
        <dbReference type="Pfam" id="PF11795"/>
    </source>
</evidence>
<evidence type="ECO:0000259" key="1">
    <source>
        <dbReference type="Pfam" id="PF09983"/>
    </source>
</evidence>
<dbReference type="AlphaFoldDB" id="A0A495V4P8"/>
<organism evidence="3 4">
    <name type="scientific">Thiocapsa rosea</name>
    <dbReference type="NCBI Taxonomy" id="69360"/>
    <lineage>
        <taxon>Bacteria</taxon>
        <taxon>Pseudomonadati</taxon>
        <taxon>Pseudomonadota</taxon>
        <taxon>Gammaproteobacteria</taxon>
        <taxon>Chromatiales</taxon>
        <taxon>Chromatiaceae</taxon>
        <taxon>Thiocapsa</taxon>
    </lineage>
</organism>
<name>A0A495V4P8_9GAMM</name>
<sequence>MSWTTAADLKAQLNRLWDRGELLRPLVADDVAGTSGFPLRLRLKGPGSADLADRFEAVRAWIAELTAVPRLRIGWRAVNHRVLGPQRLPEAIWVDTLDDALALIGRRGDAARFAQSAEMTRSRQPALLDWLGRRPLQTIALADDWERLLAVVDWLSHHPRPGVYIRQVDIPGIHSKFIEAHRRVLSELFDLVLPAEAVDADRVGVDGFAARYGFLDKPNRIRFRLLDDAVPVLPGPLRADVTLDAESFARLAIPVDHVFITENETNFLAFPDAAASLVVFGAGYGWDALARAEWLGTCTLHYWGDIDTHGFAILDQLRSRFGQVASFLMDRATLMAHETLWGEEPGQVMHDLPRLTASEHALFDDLRDNRIRKGLRLEQERIGFRWVETALADALLDNSGDLGRPTRQDLLQAMVYRDAEESRTV</sequence>
<dbReference type="PIRSF" id="PIRSF028408">
    <property type="entry name" value="UCP028408"/>
    <property type="match status" value="1"/>
</dbReference>
<reference evidence="3 4" key="1">
    <citation type="submission" date="2018-10" db="EMBL/GenBank/DDBJ databases">
        <title>Genomic Encyclopedia of Archaeal and Bacterial Type Strains, Phase II (KMG-II): from individual species to whole genera.</title>
        <authorList>
            <person name="Goeker M."/>
        </authorList>
    </citation>
    <scope>NUCLEOTIDE SEQUENCE [LARGE SCALE GENOMIC DNA]</scope>
    <source>
        <strain evidence="3 4">DSM 235</strain>
    </source>
</reference>
<gene>
    <name evidence="3" type="ORF">BDD21_0032</name>
</gene>
<dbReference type="Pfam" id="PF11795">
    <property type="entry name" value="DUF3322"/>
    <property type="match status" value="1"/>
</dbReference>
<evidence type="ECO:0000313" key="3">
    <source>
        <dbReference type="EMBL" id="RKT42738.1"/>
    </source>
</evidence>
<feature type="domain" description="Wadjet protein JetD C-terminal" evidence="1">
    <location>
        <begin position="213"/>
        <end position="391"/>
    </location>
</feature>
<dbReference type="InterPro" id="IPR024537">
    <property type="entry name" value="DUF3322"/>
</dbReference>
<feature type="domain" description="DUF3322" evidence="2">
    <location>
        <begin position="7"/>
        <end position="190"/>
    </location>
</feature>
<protein>
    <recommendedName>
        <fullName evidence="5">Wadjet protein JetD C-terminal domain-containing protein</fullName>
    </recommendedName>
</protein>
<accession>A0A495V4P8</accession>
<evidence type="ECO:0008006" key="5">
    <source>
        <dbReference type="Google" id="ProtNLM"/>
    </source>
</evidence>
<dbReference type="InterPro" id="IPR014544">
    <property type="entry name" value="UCP028408"/>
</dbReference>
<proteinExistence type="predicted"/>
<dbReference type="OrthoDB" id="322908at2"/>